<dbReference type="InterPro" id="IPR025166">
    <property type="entry name" value="Integrase_DNA_bind_dom"/>
</dbReference>
<dbReference type="InterPro" id="IPR011010">
    <property type="entry name" value="DNA_brk_join_enz"/>
</dbReference>
<dbReference type="GO" id="GO:0015074">
    <property type="term" value="P:DNA integration"/>
    <property type="evidence" value="ECO:0007669"/>
    <property type="project" value="UniProtKB-KW"/>
</dbReference>
<dbReference type="InterPro" id="IPR002104">
    <property type="entry name" value="Integrase_catalytic"/>
</dbReference>
<dbReference type="Pfam" id="PF22022">
    <property type="entry name" value="Phage_int_M"/>
    <property type="match status" value="1"/>
</dbReference>
<evidence type="ECO:0000256" key="2">
    <source>
        <dbReference type="ARBA" id="ARBA00022908"/>
    </source>
</evidence>
<keyword evidence="4" id="KW-0233">DNA recombination</keyword>
<dbReference type="InterPro" id="IPR013762">
    <property type="entry name" value="Integrase-like_cat_sf"/>
</dbReference>
<evidence type="ECO:0000259" key="5">
    <source>
        <dbReference type="PROSITE" id="PS51898"/>
    </source>
</evidence>
<dbReference type="InterPro" id="IPR050808">
    <property type="entry name" value="Phage_Integrase"/>
</dbReference>
<evidence type="ECO:0000256" key="3">
    <source>
        <dbReference type="ARBA" id="ARBA00023125"/>
    </source>
</evidence>
<keyword evidence="3" id="KW-0238">DNA-binding</keyword>
<accession>A0A7X2MLB7</accession>
<reference evidence="6 7" key="1">
    <citation type="submission" date="2019-11" db="EMBL/GenBank/DDBJ databases">
        <title>Draft Genome Sequence of Plant Growth-Promoting Rhizosphere-Associated Bacteria.</title>
        <authorList>
            <person name="Vasilyev I.Y."/>
            <person name="Radchenko V."/>
            <person name="Ilnitskaya E.V."/>
        </authorList>
    </citation>
    <scope>NUCLEOTIDE SEQUENCE [LARGE SCALE GENOMIC DNA]</scope>
    <source>
        <strain evidence="6 7">VRA_MhP_f</strain>
    </source>
</reference>
<name>A0A7X2MLB7_ENTAG</name>
<proteinExistence type="inferred from homology"/>
<dbReference type="Gene3D" id="3.30.160.390">
    <property type="entry name" value="Integrase, DNA-binding domain"/>
    <property type="match status" value="1"/>
</dbReference>
<protein>
    <submittedName>
        <fullName evidence="6">DUF4102 domain-containing protein</fullName>
    </submittedName>
</protein>
<dbReference type="CDD" id="cd00801">
    <property type="entry name" value="INT_P4_C"/>
    <property type="match status" value="1"/>
</dbReference>
<dbReference type="PANTHER" id="PTHR30629:SF2">
    <property type="entry name" value="PROPHAGE INTEGRASE INTS-RELATED"/>
    <property type="match status" value="1"/>
</dbReference>
<dbReference type="PROSITE" id="PS51898">
    <property type="entry name" value="TYR_RECOMBINASE"/>
    <property type="match status" value="1"/>
</dbReference>
<dbReference type="Pfam" id="PF00589">
    <property type="entry name" value="Phage_integrase"/>
    <property type="match status" value="1"/>
</dbReference>
<comment type="caution">
    <text evidence="6">The sequence shown here is derived from an EMBL/GenBank/DDBJ whole genome shotgun (WGS) entry which is preliminary data.</text>
</comment>
<dbReference type="Pfam" id="PF13356">
    <property type="entry name" value="Arm-DNA-bind_3"/>
    <property type="match status" value="1"/>
</dbReference>
<dbReference type="Gene3D" id="1.10.150.130">
    <property type="match status" value="1"/>
</dbReference>
<dbReference type="GO" id="GO:0006310">
    <property type="term" value="P:DNA recombination"/>
    <property type="evidence" value="ECO:0007669"/>
    <property type="project" value="UniProtKB-KW"/>
</dbReference>
<dbReference type="Proteomes" id="UP000461948">
    <property type="component" value="Unassembled WGS sequence"/>
</dbReference>
<dbReference type="Gene3D" id="1.10.443.10">
    <property type="entry name" value="Intergrase catalytic core"/>
    <property type="match status" value="1"/>
</dbReference>
<dbReference type="SUPFAM" id="SSF56349">
    <property type="entry name" value="DNA breaking-rejoining enzymes"/>
    <property type="match status" value="1"/>
</dbReference>
<keyword evidence="2" id="KW-0229">DNA integration</keyword>
<dbReference type="InterPro" id="IPR053876">
    <property type="entry name" value="Phage_int_M"/>
</dbReference>
<sequence>MALSDAALRSMLGKENEKVQVKTDRDGLSARISCKGRITFQYRYRWNGQGERVDIGTYPATSLKEARDEAVRMRGELEQNRNPRLLKRMARNEAYSALTVEDVIRAWLERYGVENKSDYQQVLRSFELHLFPQLGSVPHENAPISMWLNVLEPLARKVPFITVRLLSNAKQAHNWALRRQLIKTTPLSDLRIADLGITLTQCDRVLSSDEIVTIFRAMEASRLAPKFKLLVQLCLLFGCRGGELSYAEKAHFDFDKKLWLIPPTHHKTGKRTRKPLVRPIIPEAEEMLKELFDHSSHSQYAIAKNLRDIPQGRATLSDIPELIINASRRHLGIKMEPWTLHDLRRTARTNFSELTEPHIAEIMLGHKLPGVWQVYDRHGYIEEQRRAYSLWWARVTAWVYGEGKVSVLALSS</sequence>
<evidence type="ECO:0000313" key="7">
    <source>
        <dbReference type="Proteomes" id="UP000461948"/>
    </source>
</evidence>
<evidence type="ECO:0000313" key="6">
    <source>
        <dbReference type="EMBL" id="MSE15354.1"/>
    </source>
</evidence>
<dbReference type="EMBL" id="WKLC01000326">
    <property type="protein sequence ID" value="MSE15354.1"/>
    <property type="molecule type" value="Genomic_DNA"/>
</dbReference>
<dbReference type="PANTHER" id="PTHR30629">
    <property type="entry name" value="PROPHAGE INTEGRASE"/>
    <property type="match status" value="1"/>
</dbReference>
<comment type="similarity">
    <text evidence="1">Belongs to the 'phage' integrase family.</text>
</comment>
<feature type="domain" description="Tyr recombinase" evidence="5">
    <location>
        <begin position="201"/>
        <end position="389"/>
    </location>
</feature>
<evidence type="ECO:0000256" key="1">
    <source>
        <dbReference type="ARBA" id="ARBA00008857"/>
    </source>
</evidence>
<dbReference type="InterPro" id="IPR038488">
    <property type="entry name" value="Integrase_DNA-bd_sf"/>
</dbReference>
<dbReference type="InterPro" id="IPR010998">
    <property type="entry name" value="Integrase_recombinase_N"/>
</dbReference>
<dbReference type="AlphaFoldDB" id="A0A7X2MLB7"/>
<evidence type="ECO:0000256" key="4">
    <source>
        <dbReference type="ARBA" id="ARBA00023172"/>
    </source>
</evidence>
<organism evidence="6 7">
    <name type="scientific">Enterobacter agglomerans</name>
    <name type="common">Erwinia herbicola</name>
    <name type="synonym">Pantoea agglomerans</name>
    <dbReference type="NCBI Taxonomy" id="549"/>
    <lineage>
        <taxon>Bacteria</taxon>
        <taxon>Pseudomonadati</taxon>
        <taxon>Pseudomonadota</taxon>
        <taxon>Gammaproteobacteria</taxon>
        <taxon>Enterobacterales</taxon>
        <taxon>Erwiniaceae</taxon>
        <taxon>Pantoea</taxon>
        <taxon>Pantoea agglomerans group</taxon>
    </lineage>
</organism>
<dbReference type="GO" id="GO:0003677">
    <property type="term" value="F:DNA binding"/>
    <property type="evidence" value="ECO:0007669"/>
    <property type="project" value="UniProtKB-KW"/>
</dbReference>
<gene>
    <name evidence="6" type="ORF">GKC49_09465</name>
</gene>